<dbReference type="EMBL" id="JBELPY010000003">
    <property type="protein sequence ID" value="MFL9833723.1"/>
    <property type="molecule type" value="Genomic_DNA"/>
</dbReference>
<organism evidence="1 2">
    <name type="scientific">Chryseobacterium terrae</name>
    <dbReference type="NCBI Taxonomy" id="3163299"/>
    <lineage>
        <taxon>Bacteria</taxon>
        <taxon>Pseudomonadati</taxon>
        <taxon>Bacteroidota</taxon>
        <taxon>Flavobacteriia</taxon>
        <taxon>Flavobacteriales</taxon>
        <taxon>Weeksellaceae</taxon>
        <taxon>Chryseobacterium group</taxon>
        <taxon>Chryseobacterium</taxon>
    </lineage>
</organism>
<accession>A0ABW8Y183</accession>
<dbReference type="RefSeq" id="WP_408088853.1">
    <property type="nucleotide sequence ID" value="NZ_JBELPY010000003.1"/>
</dbReference>
<dbReference type="Proteomes" id="UP001629058">
    <property type="component" value="Unassembled WGS sequence"/>
</dbReference>
<evidence type="ECO:0000313" key="2">
    <source>
        <dbReference type="Proteomes" id="UP001629058"/>
    </source>
</evidence>
<keyword evidence="2" id="KW-1185">Reference proteome</keyword>
<protein>
    <submittedName>
        <fullName evidence="1">Uncharacterized protein</fullName>
    </submittedName>
</protein>
<proteinExistence type="predicted"/>
<name>A0ABW8Y183_9FLAO</name>
<evidence type="ECO:0000313" key="1">
    <source>
        <dbReference type="EMBL" id="MFL9833723.1"/>
    </source>
</evidence>
<reference evidence="1 2" key="1">
    <citation type="submission" date="2024-06" db="EMBL/GenBank/DDBJ databases">
        <authorList>
            <person name="Kaempfer P."/>
            <person name="Viver T."/>
        </authorList>
    </citation>
    <scope>NUCLEOTIDE SEQUENCE [LARGE SCALE GENOMIC DNA]</scope>
    <source>
        <strain evidence="1 2">ST-37</strain>
    </source>
</reference>
<comment type="caution">
    <text evidence="1">The sequence shown here is derived from an EMBL/GenBank/DDBJ whole genome shotgun (WGS) entry which is preliminary data.</text>
</comment>
<gene>
    <name evidence="1" type="ORF">ABS765_06740</name>
</gene>
<sequence>MKKLISIVLLSLFLVSTTELYQLFKIPTLIDHYWEHKNSNQEISFADILKMHYDHPSKDGDYIKDQKLPFVIHLRPLVLVFTLNKNFDFEIRKDFLKPLKSPKILSKDEDFYCKGFAGLVWEPPKILFS</sequence>